<protein>
    <submittedName>
        <fullName evidence="2">Uncharacterized protein</fullName>
    </submittedName>
</protein>
<evidence type="ECO:0000313" key="3">
    <source>
        <dbReference type="Proteomes" id="UP001301769"/>
    </source>
</evidence>
<organism evidence="2 3">
    <name type="scientific">Rhypophila decipiens</name>
    <dbReference type="NCBI Taxonomy" id="261697"/>
    <lineage>
        <taxon>Eukaryota</taxon>
        <taxon>Fungi</taxon>
        <taxon>Dikarya</taxon>
        <taxon>Ascomycota</taxon>
        <taxon>Pezizomycotina</taxon>
        <taxon>Sordariomycetes</taxon>
        <taxon>Sordariomycetidae</taxon>
        <taxon>Sordariales</taxon>
        <taxon>Naviculisporaceae</taxon>
        <taxon>Rhypophila</taxon>
    </lineage>
</organism>
<dbReference type="Proteomes" id="UP001301769">
    <property type="component" value="Unassembled WGS sequence"/>
</dbReference>
<sequence length="529" mass="59176">MFMSIKLKPAPAPRIPSDDVLPVHPVDGSSVIRNMTMGTGFRFNQVLDCDMIHGALVRLLRIGDWKRLGGRLRVMESDKNKVEIHIPQDFTAERPAVRYTHVHYDAKIDQHPLGSRFPHPTIGGGPAVLAATDGFLDLLEPDNTLHTFEDYLNSDHPQISLHCVTFRDATLITMKSPHTMTDAMGRHALIQNWTRCLAGREYDVPKLAGSMEDVVSRVADLDASDQSSPVDKIKVAGHNRLSGPGFLYFVGRVLWDRFRGDKAVMRTVYLPAKTMQILKNQARSHIEESSAPAPDTGDRSDSPYVSEGDILTAWTSKMTFSTYPKTSTRDVSVINAIDLRARVPQVFAKKNPTPHDPVWVQNLIIPAYTHISVKSLLVEPLGNLALQIRTSVQKQATWQSLARYCRYVLNRLYQGKMMPLFIKPTSLMFTASNWHCAKLFEVTDFSPAVVKDCTQDHLNGEIAWPKDAKPGKPVSVLPLTFAGTPEMKNNWLIGGRDAGGGYWIQGYLTDAAWANVEREIERLQALEED</sequence>
<reference evidence="2" key="1">
    <citation type="journal article" date="2023" name="Mol. Phylogenet. Evol.">
        <title>Genome-scale phylogeny and comparative genomics of the fungal order Sordariales.</title>
        <authorList>
            <person name="Hensen N."/>
            <person name="Bonometti L."/>
            <person name="Westerberg I."/>
            <person name="Brannstrom I.O."/>
            <person name="Guillou S."/>
            <person name="Cros-Aarteil S."/>
            <person name="Calhoun S."/>
            <person name="Haridas S."/>
            <person name="Kuo A."/>
            <person name="Mondo S."/>
            <person name="Pangilinan J."/>
            <person name="Riley R."/>
            <person name="LaButti K."/>
            <person name="Andreopoulos B."/>
            <person name="Lipzen A."/>
            <person name="Chen C."/>
            <person name="Yan M."/>
            <person name="Daum C."/>
            <person name="Ng V."/>
            <person name="Clum A."/>
            <person name="Steindorff A."/>
            <person name="Ohm R.A."/>
            <person name="Martin F."/>
            <person name="Silar P."/>
            <person name="Natvig D.O."/>
            <person name="Lalanne C."/>
            <person name="Gautier V."/>
            <person name="Ament-Velasquez S.L."/>
            <person name="Kruys A."/>
            <person name="Hutchinson M.I."/>
            <person name="Powell A.J."/>
            <person name="Barry K."/>
            <person name="Miller A.N."/>
            <person name="Grigoriev I.V."/>
            <person name="Debuchy R."/>
            <person name="Gladieux P."/>
            <person name="Hiltunen Thoren M."/>
            <person name="Johannesson H."/>
        </authorList>
    </citation>
    <scope>NUCLEOTIDE SEQUENCE</scope>
    <source>
        <strain evidence="2">PSN293</strain>
    </source>
</reference>
<accession>A0AAN6YE07</accession>
<comment type="caution">
    <text evidence="2">The sequence shown here is derived from an EMBL/GenBank/DDBJ whole genome shotgun (WGS) entry which is preliminary data.</text>
</comment>
<dbReference type="Gene3D" id="3.30.559.10">
    <property type="entry name" value="Chloramphenicol acetyltransferase-like domain"/>
    <property type="match status" value="2"/>
</dbReference>
<gene>
    <name evidence="2" type="ORF">QBC37DRAFT_472713</name>
</gene>
<name>A0AAN6YE07_9PEZI</name>
<evidence type="ECO:0000313" key="2">
    <source>
        <dbReference type="EMBL" id="KAK4214332.1"/>
    </source>
</evidence>
<dbReference type="EMBL" id="MU858095">
    <property type="protein sequence ID" value="KAK4214332.1"/>
    <property type="molecule type" value="Genomic_DNA"/>
</dbReference>
<proteinExistence type="predicted"/>
<reference evidence="2" key="2">
    <citation type="submission" date="2023-05" db="EMBL/GenBank/DDBJ databases">
        <authorList>
            <consortium name="Lawrence Berkeley National Laboratory"/>
            <person name="Steindorff A."/>
            <person name="Hensen N."/>
            <person name="Bonometti L."/>
            <person name="Westerberg I."/>
            <person name="Brannstrom I.O."/>
            <person name="Guillou S."/>
            <person name="Cros-Aarteil S."/>
            <person name="Calhoun S."/>
            <person name="Haridas S."/>
            <person name="Kuo A."/>
            <person name="Mondo S."/>
            <person name="Pangilinan J."/>
            <person name="Riley R."/>
            <person name="Labutti K."/>
            <person name="Andreopoulos B."/>
            <person name="Lipzen A."/>
            <person name="Chen C."/>
            <person name="Yanf M."/>
            <person name="Daum C."/>
            <person name="Ng V."/>
            <person name="Clum A."/>
            <person name="Ohm R."/>
            <person name="Martin F."/>
            <person name="Silar P."/>
            <person name="Natvig D."/>
            <person name="Lalanne C."/>
            <person name="Gautier V."/>
            <person name="Ament-Velasquez S.L."/>
            <person name="Kruys A."/>
            <person name="Hutchinson M.I."/>
            <person name="Powell A.J."/>
            <person name="Barry K."/>
            <person name="Miller A.N."/>
            <person name="Grigoriev I.V."/>
            <person name="Debuchy R."/>
            <person name="Gladieux P."/>
            <person name="Thoren M.H."/>
            <person name="Johannesson H."/>
        </authorList>
    </citation>
    <scope>NUCLEOTIDE SEQUENCE</scope>
    <source>
        <strain evidence="2">PSN293</strain>
    </source>
</reference>
<dbReference type="AlphaFoldDB" id="A0AAN6YE07"/>
<evidence type="ECO:0000256" key="1">
    <source>
        <dbReference type="SAM" id="MobiDB-lite"/>
    </source>
</evidence>
<keyword evidence="3" id="KW-1185">Reference proteome</keyword>
<dbReference type="InterPro" id="IPR023213">
    <property type="entry name" value="CAT-like_dom_sf"/>
</dbReference>
<feature type="region of interest" description="Disordered" evidence="1">
    <location>
        <begin position="281"/>
        <end position="303"/>
    </location>
</feature>